<organism evidence="2 3">
    <name type="scientific">Thalassobellus suaedae</name>
    <dbReference type="NCBI Taxonomy" id="3074124"/>
    <lineage>
        <taxon>Bacteria</taxon>
        <taxon>Pseudomonadati</taxon>
        <taxon>Bacteroidota</taxon>
        <taxon>Flavobacteriia</taxon>
        <taxon>Flavobacteriales</taxon>
        <taxon>Flavobacteriaceae</taxon>
        <taxon>Thalassobellus</taxon>
    </lineage>
</organism>
<dbReference type="EMBL" id="CP134537">
    <property type="protein sequence ID" value="WNH07725.1"/>
    <property type="molecule type" value="Genomic_DNA"/>
</dbReference>
<evidence type="ECO:0000313" key="3">
    <source>
        <dbReference type="Proteomes" id="UP001302806"/>
    </source>
</evidence>
<dbReference type="SUPFAM" id="SSF53448">
    <property type="entry name" value="Nucleotide-diphospho-sugar transferases"/>
    <property type="match status" value="1"/>
</dbReference>
<keyword evidence="2" id="KW-0328">Glycosyltransferase</keyword>
<dbReference type="InterPro" id="IPR029044">
    <property type="entry name" value="Nucleotide-diphossugar_trans"/>
</dbReference>
<keyword evidence="2" id="KW-0808">Transferase</keyword>
<dbReference type="Gene3D" id="3.90.550.10">
    <property type="entry name" value="Spore Coat Polysaccharide Biosynthesis Protein SpsA, Chain A"/>
    <property type="match status" value="1"/>
</dbReference>
<evidence type="ECO:0000259" key="1">
    <source>
        <dbReference type="Pfam" id="PF00535"/>
    </source>
</evidence>
<name>A0ABY9XP65_9FLAO</name>
<dbReference type="InterPro" id="IPR001173">
    <property type="entry name" value="Glyco_trans_2-like"/>
</dbReference>
<gene>
    <name evidence="2" type="ORF">RHP51_10975</name>
</gene>
<proteinExistence type="predicted"/>
<dbReference type="Proteomes" id="UP001302806">
    <property type="component" value="Chromosome"/>
</dbReference>
<dbReference type="PANTHER" id="PTHR22916">
    <property type="entry name" value="GLYCOSYLTRANSFERASE"/>
    <property type="match status" value="1"/>
</dbReference>
<dbReference type="RefSeq" id="WP_415864602.1">
    <property type="nucleotide sequence ID" value="NZ_CP134537.1"/>
</dbReference>
<reference evidence="2 3" key="1">
    <citation type="submission" date="2023-09" db="EMBL/GenBank/DDBJ databases">
        <title>Thalassobella suaedae gen. nov., sp. nov., a marine bacterium of the family Flavobacteriaceae isolated from a halophyte Suaeda japonica.</title>
        <authorList>
            <person name="Lee S.Y."/>
            <person name="Hwang C.Y."/>
        </authorList>
    </citation>
    <scope>NUCLEOTIDE SEQUENCE [LARGE SCALE GENOMIC DNA]</scope>
    <source>
        <strain evidence="2 3">HL-DH14</strain>
    </source>
</reference>
<dbReference type="EC" id="2.4.-.-" evidence="2"/>
<dbReference type="GO" id="GO:0016757">
    <property type="term" value="F:glycosyltransferase activity"/>
    <property type="evidence" value="ECO:0007669"/>
    <property type="project" value="UniProtKB-KW"/>
</dbReference>
<dbReference type="PANTHER" id="PTHR22916:SF3">
    <property type="entry name" value="UDP-GLCNAC:BETAGAL BETA-1,3-N-ACETYLGLUCOSAMINYLTRANSFERASE-LIKE PROTEIN 1"/>
    <property type="match status" value="1"/>
</dbReference>
<dbReference type="Pfam" id="PF00535">
    <property type="entry name" value="Glycos_transf_2"/>
    <property type="match status" value="1"/>
</dbReference>
<sequence>MPNTNSLVTVICSCYNHSKYVEKSLDSVINQTYKNIQLIIIDDYSNDNSVEVIENWISKNQIGLLKKNDKNLGLTRSVNNSFKYVEGDFFIDLAADDKLLPHCIETQISVYKAYPNNLIGIVYGNARVIDNNNNTIYTFYNKFSQSKKTTKPEEGFIYKEIINHSNTICSVSALINKKVFEELGGYDENLVYEDYDLWLRIARKHSILYVDDILVNRLKLNNSLGSTNYFRFNKKALKFKYSTYCIVKKTFKMNLSKEEDQASIEKIYLETKGNLKNLNVLLIIKYFILLLKFKFRILQFNKV</sequence>
<protein>
    <submittedName>
        <fullName evidence="2">Glycosyltransferase</fullName>
        <ecNumber evidence="2">2.4.-.-</ecNumber>
    </submittedName>
</protein>
<evidence type="ECO:0000313" key="2">
    <source>
        <dbReference type="EMBL" id="WNH07725.1"/>
    </source>
</evidence>
<accession>A0ABY9XP65</accession>
<feature type="domain" description="Glycosyltransferase 2-like" evidence="1">
    <location>
        <begin position="9"/>
        <end position="183"/>
    </location>
</feature>